<feature type="region of interest" description="Disordered" evidence="1">
    <location>
        <begin position="1"/>
        <end position="107"/>
    </location>
</feature>
<comment type="caution">
    <text evidence="2">The sequence shown here is derived from an EMBL/GenBank/DDBJ whole genome shotgun (WGS) entry which is preliminary data.</text>
</comment>
<evidence type="ECO:0000313" key="2">
    <source>
        <dbReference type="EMBL" id="KAK4309042.1"/>
    </source>
</evidence>
<protein>
    <submittedName>
        <fullName evidence="2">Uncharacterized protein</fullName>
    </submittedName>
</protein>
<dbReference type="Proteomes" id="UP001292094">
    <property type="component" value="Unassembled WGS sequence"/>
</dbReference>
<gene>
    <name evidence="2" type="ORF">Pmani_019301</name>
</gene>
<keyword evidence="3" id="KW-1185">Reference proteome</keyword>
<dbReference type="EMBL" id="JAWZYT010001807">
    <property type="protein sequence ID" value="KAK4309042.1"/>
    <property type="molecule type" value="Genomic_DNA"/>
</dbReference>
<feature type="compositionally biased region" description="Basic and acidic residues" evidence="1">
    <location>
        <begin position="75"/>
        <end position="97"/>
    </location>
</feature>
<evidence type="ECO:0000256" key="1">
    <source>
        <dbReference type="SAM" id="MobiDB-lite"/>
    </source>
</evidence>
<reference evidence="2" key="1">
    <citation type="submission" date="2023-11" db="EMBL/GenBank/DDBJ databases">
        <title>Genome assemblies of two species of porcelain crab, Petrolisthes cinctipes and Petrolisthes manimaculis (Anomura: Porcellanidae).</title>
        <authorList>
            <person name="Angst P."/>
        </authorList>
    </citation>
    <scope>NUCLEOTIDE SEQUENCE</scope>
    <source>
        <strain evidence="2">PB745_02</strain>
        <tissue evidence="2">Gill</tissue>
    </source>
</reference>
<organism evidence="2 3">
    <name type="scientific">Petrolisthes manimaculis</name>
    <dbReference type="NCBI Taxonomy" id="1843537"/>
    <lineage>
        <taxon>Eukaryota</taxon>
        <taxon>Metazoa</taxon>
        <taxon>Ecdysozoa</taxon>
        <taxon>Arthropoda</taxon>
        <taxon>Crustacea</taxon>
        <taxon>Multicrustacea</taxon>
        <taxon>Malacostraca</taxon>
        <taxon>Eumalacostraca</taxon>
        <taxon>Eucarida</taxon>
        <taxon>Decapoda</taxon>
        <taxon>Pleocyemata</taxon>
        <taxon>Anomura</taxon>
        <taxon>Galatheoidea</taxon>
        <taxon>Porcellanidae</taxon>
        <taxon>Petrolisthes</taxon>
    </lineage>
</organism>
<feature type="compositionally biased region" description="Gly residues" evidence="1">
    <location>
        <begin position="21"/>
        <end position="31"/>
    </location>
</feature>
<feature type="compositionally biased region" description="Gly residues" evidence="1">
    <location>
        <begin position="59"/>
        <end position="68"/>
    </location>
</feature>
<dbReference type="AlphaFoldDB" id="A0AAE1PKZ1"/>
<accession>A0AAE1PKZ1</accession>
<evidence type="ECO:0000313" key="3">
    <source>
        <dbReference type="Proteomes" id="UP001292094"/>
    </source>
</evidence>
<name>A0AAE1PKZ1_9EUCA</name>
<sequence length="107" mass="10898">MTSSRRTHASGWSVSGDHATSGGGGGEGGQGTASSSPPRMKGGRARGVGYRILLASTHGGDGLRGWGGCTPPLHPPRDRTQTPHMEPRRPDEVREEGGLIVGGGVSS</sequence>
<proteinExistence type="predicted"/>